<dbReference type="OrthoDB" id="5081713at2759"/>
<keyword evidence="2" id="KW-0479">Metal-binding</keyword>
<comment type="cofactor">
    <cofactor evidence="1">
        <name>[4Fe-4S] cluster</name>
        <dbReference type="ChEBI" id="CHEBI:49883"/>
    </cofactor>
</comment>
<keyword evidence="6" id="KW-1185">Reference proteome</keyword>
<dbReference type="Pfam" id="PF06968">
    <property type="entry name" value="BATS"/>
    <property type="match status" value="1"/>
</dbReference>
<evidence type="ECO:0000256" key="2">
    <source>
        <dbReference type="ARBA" id="ARBA00022485"/>
    </source>
</evidence>
<keyword evidence="2" id="KW-0408">Iron</keyword>
<feature type="compositionally biased region" description="Basic and acidic residues" evidence="3">
    <location>
        <begin position="523"/>
        <end position="532"/>
    </location>
</feature>
<feature type="compositionally biased region" description="Acidic residues" evidence="3">
    <location>
        <begin position="740"/>
        <end position="749"/>
    </location>
</feature>
<reference evidence="5 6" key="1">
    <citation type="journal article" date="2014" name="BMC Genomics">
        <title>Comparative genome sequencing reveals chemotype-specific gene clusters in the toxigenic black mold Stachybotrys.</title>
        <authorList>
            <person name="Semeiks J."/>
            <person name="Borek D."/>
            <person name="Otwinowski Z."/>
            <person name="Grishin N.V."/>
        </authorList>
    </citation>
    <scope>NUCLEOTIDE SEQUENCE [LARGE SCALE GENOMIC DNA]</scope>
    <source>
        <strain evidence="6">CBS 109288 / IBT 7711</strain>
    </source>
</reference>
<keyword evidence="2" id="KW-0004">4Fe-4S</keyword>
<dbReference type="GO" id="GO:0051539">
    <property type="term" value="F:4 iron, 4 sulfur cluster binding"/>
    <property type="evidence" value="ECO:0007669"/>
    <property type="project" value="UniProtKB-KW"/>
</dbReference>
<dbReference type="AlphaFoldDB" id="A0A084B164"/>
<keyword evidence="2" id="KW-0411">Iron-sulfur</keyword>
<evidence type="ECO:0000256" key="3">
    <source>
        <dbReference type="SAM" id="MobiDB-lite"/>
    </source>
</evidence>
<dbReference type="Gene3D" id="3.20.20.70">
    <property type="entry name" value="Aldolase class I"/>
    <property type="match status" value="1"/>
</dbReference>
<feature type="compositionally biased region" description="Basic and acidic residues" evidence="3">
    <location>
        <begin position="727"/>
        <end position="739"/>
    </location>
</feature>
<sequence>MIPADLEQNGIYIQEGPVEVRLLPSHIISLRRALLDFDCTISDRLGVSNDDELNRFDTILTGLYASSEERGFVVEFIQNLREMKSKATKLYKGKDREREWECFFRDYFFRPLVNKVAISDDDVRQTSRTKFYYDYFEHAQSRPWGLFGSHEMFRHADRLHLTEPRPDWVAFYPIYNLGAGEAADRIPMTERWQWEKSAQDTIVENLSLKTLAYLSKYGLRATTASIFREGKTKDIDASDYICFPWFIVEHKKTDQTVETQCYCQAANAGAAALLMLQTLVKYAETRNEDAHIPPVVTMTTVGETVRIWITYSADKMSKFKMDCIWVGNMTTMVDMINLQAILENLHTWAMRVLRPWISLCIDHWKHRFPQQPEVALDPDVKDRAGTLENDVSTPVATLVSSSDVSDAKYDAKSTQRQARDSHGPVFEEILRAELELLQTRIEQSLKANARSDEKTRAHVEYRSIGAQTDYRSASGEDELKHTQYESVGVQTSTRIPKVRRVGADRSGPLRTDSLPVDLQTGPLRDDESKHESIYHQRLPVRPVTKLRGVDIFKTGITLTSTRGKRIPVKLPDLSSSRMMVHLPKRDAMSDVLTSTTRRDIHERPGGQSIWTRIHNKTSQFTLKDYEGHQFDFTPPTTIEWRPIVSSQGASALPRALGDPKLSLLGIVETSTKPNTNSNSGSKELPNAQPPHLKVERVGGKERGTYAAIQSPRSFDLFLGEQLDRRHQLAQEKGGNHDEAEPAPEDDEESPYTIDQVWLIILESIIHIATRRKIISDEKQALCFTAGANAIFTVEKMLTTEWNGWDKDAALFGR</sequence>
<dbReference type="Proteomes" id="UP000028045">
    <property type="component" value="Unassembled WGS sequence"/>
</dbReference>
<dbReference type="InterPro" id="IPR013785">
    <property type="entry name" value="Aldolase_TIM"/>
</dbReference>
<evidence type="ECO:0000256" key="1">
    <source>
        <dbReference type="ARBA" id="ARBA00001966"/>
    </source>
</evidence>
<accession>A0A084B164</accession>
<feature type="region of interest" description="Disordered" evidence="3">
    <location>
        <begin position="727"/>
        <end position="750"/>
    </location>
</feature>
<feature type="region of interest" description="Disordered" evidence="3">
    <location>
        <begin position="670"/>
        <end position="698"/>
    </location>
</feature>
<feature type="domain" description="Biotin and thiamin synthesis-associated" evidence="4">
    <location>
        <begin position="762"/>
        <end position="811"/>
    </location>
</feature>
<feature type="compositionally biased region" description="Polar residues" evidence="3">
    <location>
        <begin position="670"/>
        <end position="681"/>
    </location>
</feature>
<evidence type="ECO:0000313" key="6">
    <source>
        <dbReference type="Proteomes" id="UP000028045"/>
    </source>
</evidence>
<organism evidence="5 6">
    <name type="scientific">Stachybotrys chartarum (strain CBS 109288 / IBT 7711)</name>
    <name type="common">Toxic black mold</name>
    <name type="synonym">Stilbospora chartarum</name>
    <dbReference type="NCBI Taxonomy" id="1280523"/>
    <lineage>
        <taxon>Eukaryota</taxon>
        <taxon>Fungi</taxon>
        <taxon>Dikarya</taxon>
        <taxon>Ascomycota</taxon>
        <taxon>Pezizomycotina</taxon>
        <taxon>Sordariomycetes</taxon>
        <taxon>Hypocreomycetidae</taxon>
        <taxon>Hypocreales</taxon>
        <taxon>Stachybotryaceae</taxon>
        <taxon>Stachybotrys</taxon>
    </lineage>
</organism>
<evidence type="ECO:0000259" key="4">
    <source>
        <dbReference type="Pfam" id="PF06968"/>
    </source>
</evidence>
<proteinExistence type="predicted"/>
<gene>
    <name evidence="5" type="ORF">S7711_05886</name>
</gene>
<evidence type="ECO:0000313" key="5">
    <source>
        <dbReference type="EMBL" id="KEY71293.1"/>
    </source>
</evidence>
<feature type="region of interest" description="Disordered" evidence="3">
    <location>
        <begin position="503"/>
        <end position="532"/>
    </location>
</feature>
<protein>
    <recommendedName>
        <fullName evidence="4">Biotin and thiamin synthesis-associated domain-containing protein</fullName>
    </recommendedName>
</protein>
<dbReference type="HOGENOM" id="CLU_347217_0_0_1"/>
<dbReference type="InterPro" id="IPR010722">
    <property type="entry name" value="BATS_dom"/>
</dbReference>
<name>A0A084B164_STACB</name>
<dbReference type="EMBL" id="KL648331">
    <property type="protein sequence ID" value="KEY71293.1"/>
    <property type="molecule type" value="Genomic_DNA"/>
</dbReference>